<protein>
    <submittedName>
        <fullName evidence="1">Uncharacterized protein</fullName>
    </submittedName>
</protein>
<proteinExistence type="predicted"/>
<dbReference type="EMBL" id="BARV01031237">
    <property type="protein sequence ID" value="GAI35393.1"/>
    <property type="molecule type" value="Genomic_DNA"/>
</dbReference>
<reference evidence="1" key="1">
    <citation type="journal article" date="2014" name="Front. Microbiol.">
        <title>High frequency of phylogenetically diverse reductive dehalogenase-homologous genes in deep subseafloor sedimentary metagenomes.</title>
        <authorList>
            <person name="Kawai M."/>
            <person name="Futagami T."/>
            <person name="Toyoda A."/>
            <person name="Takaki Y."/>
            <person name="Nishi S."/>
            <person name="Hori S."/>
            <person name="Arai W."/>
            <person name="Tsubouchi T."/>
            <person name="Morono Y."/>
            <person name="Uchiyama I."/>
            <person name="Ito T."/>
            <person name="Fujiyama A."/>
            <person name="Inagaki F."/>
            <person name="Takami H."/>
        </authorList>
    </citation>
    <scope>NUCLEOTIDE SEQUENCE</scope>
    <source>
        <strain evidence="1">Expedition CK06-06</strain>
    </source>
</reference>
<name>X1MVU0_9ZZZZ</name>
<dbReference type="AlphaFoldDB" id="X1MVU0"/>
<sequence>VFSKHYIAPPQTVIFYPDPHPEITCCDGHAARDYGSGIGDTWHEKRTRPGTMGAAHDRVDHIVFESYRIRDRWYSLLRSFLLFDTSIIPPTAVILGAHVRLYGSYKYDGLDLPDFGPVICNSFPISNTDIVAADYQNIGHELLSHEHIHIGDWKVGDWNEFNLNGYGLDRIAKGGITKFGIRDWRYDIQGVDPPWKSSKRMHISWRSAEDPDLYIPELVVTFQP</sequence>
<organism evidence="1">
    <name type="scientific">marine sediment metagenome</name>
    <dbReference type="NCBI Taxonomy" id="412755"/>
    <lineage>
        <taxon>unclassified sequences</taxon>
        <taxon>metagenomes</taxon>
        <taxon>ecological metagenomes</taxon>
    </lineage>
</organism>
<gene>
    <name evidence="1" type="ORF">S06H3_49465</name>
</gene>
<evidence type="ECO:0000313" key="1">
    <source>
        <dbReference type="EMBL" id="GAI35393.1"/>
    </source>
</evidence>
<accession>X1MVU0</accession>
<comment type="caution">
    <text evidence="1">The sequence shown here is derived from an EMBL/GenBank/DDBJ whole genome shotgun (WGS) entry which is preliminary data.</text>
</comment>
<feature type="non-terminal residue" evidence="1">
    <location>
        <position position="1"/>
    </location>
</feature>